<dbReference type="EMBL" id="VDCV01000006">
    <property type="protein sequence ID" value="KAB5552021.1"/>
    <property type="molecule type" value="Genomic_DNA"/>
</dbReference>
<dbReference type="AlphaFoldDB" id="A0A5N5MCN9"/>
<name>A0A5N5MCN9_9ROSI</name>
<proteinExistence type="predicted"/>
<organism evidence="1 2">
    <name type="scientific">Salix brachista</name>
    <dbReference type="NCBI Taxonomy" id="2182728"/>
    <lineage>
        <taxon>Eukaryota</taxon>
        <taxon>Viridiplantae</taxon>
        <taxon>Streptophyta</taxon>
        <taxon>Embryophyta</taxon>
        <taxon>Tracheophyta</taxon>
        <taxon>Spermatophyta</taxon>
        <taxon>Magnoliopsida</taxon>
        <taxon>eudicotyledons</taxon>
        <taxon>Gunneridae</taxon>
        <taxon>Pentapetalae</taxon>
        <taxon>rosids</taxon>
        <taxon>fabids</taxon>
        <taxon>Malpighiales</taxon>
        <taxon>Salicaceae</taxon>
        <taxon>Saliceae</taxon>
        <taxon>Salix</taxon>
    </lineage>
</organism>
<sequence>MGSQSRKETLLLLTIRGKQKNSSVRLNWKSREIELKRPSESGEFDEKIESSSVKIQEVENYMDDGLKKEDQSPGLSKVMGVNWQSSRILQTALQKDALY</sequence>
<comment type="caution">
    <text evidence="1">The sequence shown here is derived from an EMBL/GenBank/DDBJ whole genome shotgun (WGS) entry which is preliminary data.</text>
</comment>
<dbReference type="Proteomes" id="UP000326939">
    <property type="component" value="Chromosome 6"/>
</dbReference>
<gene>
    <name evidence="1" type="ORF">DKX38_009332</name>
</gene>
<accession>A0A5N5MCN9</accession>
<evidence type="ECO:0000313" key="2">
    <source>
        <dbReference type="Proteomes" id="UP000326939"/>
    </source>
</evidence>
<protein>
    <submittedName>
        <fullName evidence="1">Uncharacterized protein</fullName>
    </submittedName>
</protein>
<evidence type="ECO:0000313" key="1">
    <source>
        <dbReference type="EMBL" id="KAB5552021.1"/>
    </source>
</evidence>
<keyword evidence="2" id="KW-1185">Reference proteome</keyword>
<reference evidence="2" key="1">
    <citation type="journal article" date="2019" name="Gigascience">
        <title>De novo genome assembly of the endangered Acer yangbiense, a plant species with extremely small populations endemic to Yunnan Province, China.</title>
        <authorList>
            <person name="Yang J."/>
            <person name="Wariss H.M."/>
            <person name="Tao L."/>
            <person name="Zhang R."/>
            <person name="Yun Q."/>
            <person name="Hollingsworth P."/>
            <person name="Dao Z."/>
            <person name="Luo G."/>
            <person name="Guo H."/>
            <person name="Ma Y."/>
            <person name="Sun W."/>
        </authorList>
    </citation>
    <scope>NUCLEOTIDE SEQUENCE [LARGE SCALE GENOMIC DNA]</scope>
    <source>
        <strain evidence="2">cv. br00</strain>
    </source>
</reference>